<evidence type="ECO:0000313" key="3">
    <source>
        <dbReference type="EMBL" id="CAK6952669.1"/>
    </source>
</evidence>
<accession>A0AAV1N270</accession>
<evidence type="ECO:0000256" key="1">
    <source>
        <dbReference type="SAM" id="MobiDB-lite"/>
    </source>
</evidence>
<name>A0AAV1N270_SCOSC</name>
<dbReference type="InterPro" id="IPR029325">
    <property type="entry name" value="ITPR-bd"/>
</dbReference>
<keyword evidence="4" id="KW-1185">Reference proteome</keyword>
<proteinExistence type="predicted"/>
<evidence type="ECO:0000259" key="2">
    <source>
        <dbReference type="SMART" id="SM01257"/>
    </source>
</evidence>
<gene>
    <name evidence="3" type="ORF">FSCOSCO3_A006288</name>
</gene>
<protein>
    <submittedName>
        <fullName evidence="3">Protein ITPRID2</fullName>
    </submittedName>
</protein>
<evidence type="ECO:0000313" key="4">
    <source>
        <dbReference type="Proteomes" id="UP001314229"/>
    </source>
</evidence>
<sequence length="695" mass="75950">MESPSSTVRRRAWINSSRQWPTLEELDPDGPLCNLPSASTADDDVFSEGCVTGKIENWLQGCGLEGCSVNAGQLSFESVLKTNISDDDLSLGADACALNGGAITPGIGLTRQPSIKQRPIRLSSTPRQALCLPTLNLGHSMASSCFSNSTCKTVSSVSEVLQMCSEDAEETLYELGFGYDEPQVTVRIPPRFFTFPSQARGINFRLFLDSQLRRIREEDPSLSLASRFRQVQVLTAMANAFYSLYSHVSRTPLQKLATPEFTFSSSPVEKIERFRSCIRSEPRSPVERLKDTVSKMCLYTGSPRGSDSTSPQPSPRKRSSLPDVVGIVLDKAKTGPAKKLDLGVNNQGNSAADVRQVTDVDTSCNGGQEQQTEQTVEGTDSLQNGNKSCHEEMQDSKQTDNDDDKKIIKPTDSESMTNSSRTSLASSLSGETVIETDHQFLSCQPELDSCLPQSDTRTADLKPVAKVTFDLICPQIVESVHQAPFCHQHAHTVKTNTLHHSSCETEGIDRSCSVSQRPHVQNMTQTNVSEPDKDSYTGSGDAASSGEATQVDVSRSLPVLDPNGSYTHYCITVTGWESDKVSSCSLNTPHSSHTSNVKRVQTGEESFSKNQYLNPLTPQALGHNSNNLQQVNSFELEEVHSAGEEDYGQSETTRITTSPLATKHQYKVARGDSIQSDSSGYADEEVSPVLDRHHR</sequence>
<feature type="region of interest" description="Disordered" evidence="1">
    <location>
        <begin position="298"/>
        <end position="323"/>
    </location>
</feature>
<feature type="region of interest" description="Disordered" evidence="1">
    <location>
        <begin position="360"/>
        <end position="429"/>
    </location>
</feature>
<feature type="region of interest" description="Disordered" evidence="1">
    <location>
        <begin position="514"/>
        <end position="558"/>
    </location>
</feature>
<feature type="region of interest" description="Disordered" evidence="1">
    <location>
        <begin position="664"/>
        <end position="695"/>
    </location>
</feature>
<dbReference type="EMBL" id="CAWUFR010000010">
    <property type="protein sequence ID" value="CAK6952669.1"/>
    <property type="molecule type" value="Genomic_DNA"/>
</dbReference>
<dbReference type="Pfam" id="PF14722">
    <property type="entry name" value="KRAP_IP3R_bind"/>
    <property type="match status" value="1"/>
</dbReference>
<feature type="domain" description="ITPR-interacting" evidence="2">
    <location>
        <begin position="133"/>
        <end position="297"/>
    </location>
</feature>
<dbReference type="AlphaFoldDB" id="A0AAV1N270"/>
<feature type="compositionally biased region" description="Low complexity" evidence="1">
    <location>
        <begin position="415"/>
        <end position="429"/>
    </location>
</feature>
<organism evidence="3 4">
    <name type="scientific">Scomber scombrus</name>
    <name type="common">Atlantic mackerel</name>
    <name type="synonym">Scomber vernalis</name>
    <dbReference type="NCBI Taxonomy" id="13677"/>
    <lineage>
        <taxon>Eukaryota</taxon>
        <taxon>Metazoa</taxon>
        <taxon>Chordata</taxon>
        <taxon>Craniata</taxon>
        <taxon>Vertebrata</taxon>
        <taxon>Euteleostomi</taxon>
        <taxon>Actinopterygii</taxon>
        <taxon>Neopterygii</taxon>
        <taxon>Teleostei</taxon>
        <taxon>Neoteleostei</taxon>
        <taxon>Acanthomorphata</taxon>
        <taxon>Pelagiaria</taxon>
        <taxon>Scombriformes</taxon>
        <taxon>Scombridae</taxon>
        <taxon>Scomber</taxon>
    </lineage>
</organism>
<dbReference type="Proteomes" id="UP001314229">
    <property type="component" value="Unassembled WGS sequence"/>
</dbReference>
<feature type="compositionally biased region" description="Low complexity" evidence="1">
    <location>
        <begin position="366"/>
        <end position="379"/>
    </location>
</feature>
<comment type="caution">
    <text evidence="3">The sequence shown here is derived from an EMBL/GenBank/DDBJ whole genome shotgun (WGS) entry which is preliminary data.</text>
</comment>
<feature type="compositionally biased region" description="Basic and acidic residues" evidence="1">
    <location>
        <begin position="388"/>
        <end position="412"/>
    </location>
</feature>
<dbReference type="InterPro" id="IPR043444">
    <property type="entry name" value="TESPA1-like"/>
</dbReference>
<dbReference type="PANTHER" id="PTHR17469">
    <property type="entry name" value="SPERM SPECIFIC ANTIGEN 2-RELATED"/>
    <property type="match status" value="1"/>
</dbReference>
<dbReference type="GO" id="GO:0005102">
    <property type="term" value="F:signaling receptor binding"/>
    <property type="evidence" value="ECO:0007669"/>
    <property type="project" value="InterPro"/>
</dbReference>
<dbReference type="SMART" id="SM01257">
    <property type="entry name" value="KRAP_IP3R_bind"/>
    <property type="match status" value="1"/>
</dbReference>
<feature type="compositionally biased region" description="Polar residues" evidence="1">
    <location>
        <begin position="514"/>
        <end position="529"/>
    </location>
</feature>
<reference evidence="3 4" key="1">
    <citation type="submission" date="2024-01" db="EMBL/GenBank/DDBJ databases">
        <authorList>
            <person name="Alioto T."/>
            <person name="Alioto T."/>
            <person name="Gomez Garrido J."/>
        </authorList>
    </citation>
    <scope>NUCLEOTIDE SEQUENCE [LARGE SCALE GENOMIC DNA]</scope>
</reference>
<dbReference type="PANTHER" id="PTHR17469:SF1">
    <property type="entry name" value="PROTEIN TESPA1"/>
    <property type="match status" value="1"/>
</dbReference>